<dbReference type="VEuPathDB" id="MicrosporidiaDB:EHP00_1431"/>
<dbReference type="InterPro" id="IPR015807">
    <property type="entry name" value="His-tRNA-ligase"/>
</dbReference>
<evidence type="ECO:0000256" key="1">
    <source>
        <dbReference type="ARBA" id="ARBA00008226"/>
    </source>
</evidence>
<accession>A0A1W0E588</accession>
<comment type="catalytic activity">
    <reaction evidence="6">
        <text>tRNA(His) + L-histidine + ATP = L-histidyl-tRNA(His) + AMP + diphosphate + H(+)</text>
        <dbReference type="Rhea" id="RHEA:17313"/>
        <dbReference type="Rhea" id="RHEA-COMP:9665"/>
        <dbReference type="Rhea" id="RHEA-COMP:9689"/>
        <dbReference type="ChEBI" id="CHEBI:15378"/>
        <dbReference type="ChEBI" id="CHEBI:30616"/>
        <dbReference type="ChEBI" id="CHEBI:33019"/>
        <dbReference type="ChEBI" id="CHEBI:57595"/>
        <dbReference type="ChEBI" id="CHEBI:78442"/>
        <dbReference type="ChEBI" id="CHEBI:78527"/>
        <dbReference type="ChEBI" id="CHEBI:456215"/>
        <dbReference type="EC" id="6.1.1.21"/>
    </reaction>
</comment>
<dbReference type="InterPro" id="IPR036621">
    <property type="entry name" value="Anticodon-bd_dom_sf"/>
</dbReference>
<dbReference type="PROSITE" id="PS50862">
    <property type="entry name" value="AA_TRNA_LIGASE_II"/>
    <property type="match status" value="1"/>
</dbReference>
<dbReference type="InterPro" id="IPR004154">
    <property type="entry name" value="Anticodon-bd"/>
</dbReference>
<dbReference type="InterPro" id="IPR006195">
    <property type="entry name" value="aa-tRNA-synth_II"/>
</dbReference>
<feature type="domain" description="Aminoacyl-transfer RNA synthetases class-II family profile" evidence="8">
    <location>
        <begin position="99"/>
        <end position="333"/>
    </location>
</feature>
<reference evidence="9 10" key="1">
    <citation type="journal article" date="2017" name="Environ. Microbiol.">
        <title>Decay of the glycolytic pathway and adaptation to intranuclear parasitism within Enterocytozoonidae microsporidia.</title>
        <authorList>
            <person name="Wiredu Boakye D."/>
            <person name="Jaroenlak P."/>
            <person name="Prachumwat A."/>
            <person name="Williams T.A."/>
            <person name="Bateman K.S."/>
            <person name="Itsathitphaisarn O."/>
            <person name="Sritunyalucksana K."/>
            <person name="Paszkiewicz K.H."/>
            <person name="Moore K.A."/>
            <person name="Stentiford G.D."/>
            <person name="Williams B.A."/>
        </authorList>
    </citation>
    <scope>NUCLEOTIDE SEQUENCE [LARGE SCALE GENOMIC DNA]</scope>
    <source>
        <strain evidence="9 10">TH1</strain>
    </source>
</reference>
<dbReference type="SUPFAM" id="SSF55681">
    <property type="entry name" value="Class II aaRS and biotin synthetases"/>
    <property type="match status" value="1"/>
</dbReference>
<dbReference type="InterPro" id="IPR041715">
    <property type="entry name" value="HisRS-like_core"/>
</dbReference>
<evidence type="ECO:0000313" key="9">
    <source>
        <dbReference type="EMBL" id="OQS54362.1"/>
    </source>
</evidence>
<dbReference type="GO" id="GO:0032543">
    <property type="term" value="P:mitochondrial translation"/>
    <property type="evidence" value="ECO:0007669"/>
    <property type="project" value="EnsemblFungi"/>
</dbReference>
<keyword evidence="4" id="KW-0067">ATP-binding</keyword>
<evidence type="ECO:0000256" key="2">
    <source>
        <dbReference type="ARBA" id="ARBA00012815"/>
    </source>
</evidence>
<evidence type="ECO:0000259" key="8">
    <source>
        <dbReference type="PROSITE" id="PS50862"/>
    </source>
</evidence>
<name>A0A1W0E588_9MICR</name>
<comment type="caution">
    <text evidence="9">The sequence shown here is derived from an EMBL/GenBank/DDBJ whole genome shotgun (WGS) entry which is preliminary data.</text>
</comment>
<feature type="binding site" evidence="7">
    <location>
        <position position="126"/>
    </location>
    <ligand>
        <name>L-histidine</name>
        <dbReference type="ChEBI" id="CHEBI:57595"/>
    </ligand>
</feature>
<dbReference type="PIRSF" id="PIRSF001549">
    <property type="entry name" value="His-tRNA_synth"/>
    <property type="match status" value="1"/>
</dbReference>
<evidence type="ECO:0000256" key="7">
    <source>
        <dbReference type="PIRSR" id="PIRSR001549-1"/>
    </source>
</evidence>
<dbReference type="GO" id="GO:0004821">
    <property type="term" value="F:histidine-tRNA ligase activity"/>
    <property type="evidence" value="ECO:0007669"/>
    <property type="project" value="UniProtKB-EC"/>
</dbReference>
<dbReference type="OrthoDB" id="1906957at2759"/>
<dbReference type="SUPFAM" id="SSF52954">
    <property type="entry name" value="Class II aaRS ABD-related"/>
    <property type="match status" value="1"/>
</dbReference>
<dbReference type="Pfam" id="PF03129">
    <property type="entry name" value="HGTP_anticodon"/>
    <property type="match status" value="1"/>
</dbReference>
<gene>
    <name evidence="9" type="ORF">EHP00_1431</name>
</gene>
<evidence type="ECO:0000256" key="6">
    <source>
        <dbReference type="ARBA" id="ARBA00047639"/>
    </source>
</evidence>
<dbReference type="PANTHER" id="PTHR11476">
    <property type="entry name" value="HISTIDYL-TRNA SYNTHETASE"/>
    <property type="match status" value="1"/>
</dbReference>
<organism evidence="9 10">
    <name type="scientific">Ecytonucleospora hepatopenaei</name>
    <dbReference type="NCBI Taxonomy" id="646526"/>
    <lineage>
        <taxon>Eukaryota</taxon>
        <taxon>Fungi</taxon>
        <taxon>Fungi incertae sedis</taxon>
        <taxon>Microsporidia</taxon>
        <taxon>Enterocytozoonidae</taxon>
        <taxon>Ecytonucleospora</taxon>
    </lineage>
</organism>
<dbReference type="EMBL" id="MNPJ01000020">
    <property type="protein sequence ID" value="OQS54362.1"/>
    <property type="molecule type" value="Genomic_DNA"/>
</dbReference>
<dbReference type="GO" id="GO:0005739">
    <property type="term" value="C:mitochondrion"/>
    <property type="evidence" value="ECO:0007669"/>
    <property type="project" value="EnsemblFungi"/>
</dbReference>
<dbReference type="Proteomes" id="UP000192758">
    <property type="component" value="Unassembled WGS sequence"/>
</dbReference>
<evidence type="ECO:0000256" key="5">
    <source>
        <dbReference type="ARBA" id="ARBA00022917"/>
    </source>
</evidence>
<feature type="binding site" evidence="7">
    <location>
        <position position="122"/>
    </location>
    <ligand>
        <name>L-histidine</name>
        <dbReference type="ChEBI" id="CHEBI:57595"/>
    </ligand>
</feature>
<dbReference type="InterPro" id="IPR004516">
    <property type="entry name" value="HisRS/HisZ"/>
</dbReference>
<dbReference type="GO" id="GO:0005524">
    <property type="term" value="F:ATP binding"/>
    <property type="evidence" value="ECO:0007669"/>
    <property type="project" value="UniProtKB-KW"/>
</dbReference>
<evidence type="ECO:0000313" key="10">
    <source>
        <dbReference type="Proteomes" id="UP000192758"/>
    </source>
</evidence>
<dbReference type="NCBIfam" id="TIGR00442">
    <property type="entry name" value="hisS"/>
    <property type="match status" value="1"/>
</dbReference>
<dbReference type="Gene3D" id="3.40.50.800">
    <property type="entry name" value="Anticodon-binding domain"/>
    <property type="match status" value="1"/>
</dbReference>
<keyword evidence="10" id="KW-1185">Reference proteome</keyword>
<dbReference type="GO" id="GO:1990825">
    <property type="term" value="F:sequence-specific mRNA binding"/>
    <property type="evidence" value="ECO:0007669"/>
    <property type="project" value="EnsemblFungi"/>
</dbReference>
<keyword evidence="5" id="KW-0648">Protein biosynthesis</keyword>
<dbReference type="InterPro" id="IPR045864">
    <property type="entry name" value="aa-tRNA-synth_II/BPL/LPL"/>
</dbReference>
<proteinExistence type="inferred from homology"/>
<dbReference type="AlphaFoldDB" id="A0A1W0E588"/>
<dbReference type="STRING" id="646526.A0A1W0E588"/>
<dbReference type="Pfam" id="PF13393">
    <property type="entry name" value="tRNA-synt_His"/>
    <property type="match status" value="1"/>
</dbReference>
<feature type="binding site" evidence="7">
    <location>
        <begin position="81"/>
        <end position="83"/>
    </location>
    <ligand>
        <name>L-histidine</name>
        <dbReference type="ChEBI" id="CHEBI:57595"/>
    </ligand>
</feature>
<evidence type="ECO:0000256" key="4">
    <source>
        <dbReference type="ARBA" id="ARBA00022840"/>
    </source>
</evidence>
<protein>
    <recommendedName>
        <fullName evidence="2">histidine--tRNA ligase</fullName>
        <ecNumber evidence="2">6.1.1.21</ecNumber>
    </recommendedName>
</protein>
<comment type="similarity">
    <text evidence="1">Belongs to the class-II aminoacyl-tRNA synthetase family.</text>
</comment>
<sequence>MGQKNNLRTPKGTYDLTPEVASVKARLEEICEKIYKKHCAVKIETPTFELRENLDDKYGEDTKLIFNLEDQGGDICSLRYDLTVPFSRFISKNLISRIRRYQIGNVFRRDNPSKGRLREFTQADFDITGNNLPMVYDSECIKICSEILTKIVKEFPIFESFKLKINDRRILMGIMEYLEVEEDMQMSICSTVDKYEKLSSYELRKEFELKGLSKSQIDTLQDLFDFSNKNSNENILEKLTEFKNTKITEAVEEMKLLLRYLKIYKVTNFKIDLTLARGLSYYTGIIFEGSFTGVEMGSICGGGRYDELCRSISTFQTPCVGFSIGVSRILNVLPITSNFIVKDCLVGSAYGKLLEERMLLTSKIQEKYNCEMMPGDNLNYKNQIKYAEKNNFKLIIFTGEKELENKTLQIYNLKTNDKKVINECDLFKELKNILQY</sequence>
<feature type="binding site" evidence="7">
    <location>
        <begin position="281"/>
        <end position="282"/>
    </location>
    <ligand>
        <name>L-histidine</name>
        <dbReference type="ChEBI" id="CHEBI:57595"/>
    </ligand>
</feature>
<keyword evidence="3" id="KW-0547">Nucleotide-binding</keyword>
<dbReference type="EC" id="6.1.1.21" evidence="2"/>
<dbReference type="GO" id="GO:0005829">
    <property type="term" value="C:cytosol"/>
    <property type="evidence" value="ECO:0007669"/>
    <property type="project" value="TreeGrafter"/>
</dbReference>
<feature type="binding site" evidence="7">
    <location>
        <position position="277"/>
    </location>
    <ligand>
        <name>L-histidine</name>
        <dbReference type="ChEBI" id="CHEBI:57595"/>
    </ligand>
</feature>
<evidence type="ECO:0000256" key="3">
    <source>
        <dbReference type="ARBA" id="ARBA00022741"/>
    </source>
</evidence>
<dbReference type="GO" id="GO:0006427">
    <property type="term" value="P:histidyl-tRNA aminoacylation"/>
    <property type="evidence" value="ECO:0007669"/>
    <property type="project" value="EnsemblFungi"/>
</dbReference>
<feature type="binding site" evidence="7">
    <location>
        <position position="108"/>
    </location>
    <ligand>
        <name>L-histidine</name>
        <dbReference type="ChEBI" id="CHEBI:57595"/>
    </ligand>
</feature>
<dbReference type="PANTHER" id="PTHR11476:SF7">
    <property type="entry name" value="HISTIDINE--TRNA LIGASE"/>
    <property type="match status" value="1"/>
</dbReference>
<dbReference type="Gene3D" id="3.30.930.10">
    <property type="entry name" value="Bira Bifunctional Protein, Domain 2"/>
    <property type="match status" value="1"/>
</dbReference>
<dbReference type="CDD" id="cd00773">
    <property type="entry name" value="HisRS-like_core"/>
    <property type="match status" value="1"/>
</dbReference>